<accession>A0ABQ7KXN0</accession>
<dbReference type="Proteomes" id="UP000823674">
    <property type="component" value="Chromosome A07"/>
</dbReference>
<evidence type="ECO:0000313" key="2">
    <source>
        <dbReference type="EMBL" id="KAG5377818.1"/>
    </source>
</evidence>
<dbReference type="EMBL" id="JADBGQ010000009">
    <property type="protein sequence ID" value="KAG5377818.1"/>
    <property type="molecule type" value="Genomic_DNA"/>
</dbReference>
<reference evidence="2 3" key="1">
    <citation type="submission" date="2021-03" db="EMBL/GenBank/DDBJ databases">
        <authorList>
            <person name="King G.J."/>
            <person name="Bancroft I."/>
            <person name="Baten A."/>
            <person name="Bloomfield J."/>
            <person name="Borpatragohain P."/>
            <person name="He Z."/>
            <person name="Irish N."/>
            <person name="Irwin J."/>
            <person name="Liu K."/>
            <person name="Mauleon R.P."/>
            <person name="Moore J."/>
            <person name="Morris R."/>
            <person name="Ostergaard L."/>
            <person name="Wang B."/>
            <person name="Wells R."/>
        </authorList>
    </citation>
    <scope>NUCLEOTIDE SEQUENCE [LARGE SCALE GENOMIC DNA]</scope>
    <source>
        <strain evidence="2">R-o-18</strain>
        <tissue evidence="2">Leaf</tissue>
    </source>
</reference>
<name>A0ABQ7KXN0_BRACM</name>
<evidence type="ECO:0000256" key="1">
    <source>
        <dbReference type="SAM" id="MobiDB-lite"/>
    </source>
</evidence>
<sequence length="79" mass="9243">MRVRDRQQHTTRPPPPLAVSHGEERGAGKREREERKRQREERESTARASCLWGFPAELRFKVSDERREGVEACIDNKEG</sequence>
<proteinExistence type="predicted"/>
<evidence type="ECO:0000313" key="3">
    <source>
        <dbReference type="Proteomes" id="UP000823674"/>
    </source>
</evidence>
<feature type="compositionally biased region" description="Basic and acidic residues" evidence="1">
    <location>
        <begin position="21"/>
        <end position="45"/>
    </location>
</feature>
<comment type="caution">
    <text evidence="2">The sequence shown here is derived from an EMBL/GenBank/DDBJ whole genome shotgun (WGS) entry which is preliminary data.</text>
</comment>
<organism evidence="2 3">
    <name type="scientific">Brassica rapa subsp. trilocularis</name>
    <dbReference type="NCBI Taxonomy" id="1813537"/>
    <lineage>
        <taxon>Eukaryota</taxon>
        <taxon>Viridiplantae</taxon>
        <taxon>Streptophyta</taxon>
        <taxon>Embryophyta</taxon>
        <taxon>Tracheophyta</taxon>
        <taxon>Spermatophyta</taxon>
        <taxon>Magnoliopsida</taxon>
        <taxon>eudicotyledons</taxon>
        <taxon>Gunneridae</taxon>
        <taxon>Pentapetalae</taxon>
        <taxon>rosids</taxon>
        <taxon>malvids</taxon>
        <taxon>Brassicales</taxon>
        <taxon>Brassicaceae</taxon>
        <taxon>Brassiceae</taxon>
        <taxon>Brassica</taxon>
    </lineage>
</organism>
<feature type="region of interest" description="Disordered" evidence="1">
    <location>
        <begin position="1"/>
        <end position="47"/>
    </location>
</feature>
<keyword evidence="3" id="KW-1185">Reference proteome</keyword>
<protein>
    <submittedName>
        <fullName evidence="2">Uncharacterized protein</fullName>
    </submittedName>
</protein>
<gene>
    <name evidence="2" type="primary">A07p005840.1_BraROA</name>
    <name evidence="2" type="ORF">IGI04_025660</name>
</gene>